<dbReference type="STRING" id="1453999.AW06_002870"/>
<dbReference type="Proteomes" id="UP000509684">
    <property type="component" value="Chromosome"/>
</dbReference>
<name>A0A080M4I7_9PROT</name>
<dbReference type="EMBL" id="JDST02000064">
    <property type="protein sequence ID" value="KFB76073.1"/>
    <property type="molecule type" value="Genomic_DNA"/>
</dbReference>
<dbReference type="Proteomes" id="UP000021315">
    <property type="component" value="Unassembled WGS sequence"/>
</dbReference>
<evidence type="ECO:0000313" key="2">
    <source>
        <dbReference type="EMBL" id="QLH52026.1"/>
    </source>
</evidence>
<reference evidence="2 4" key="2">
    <citation type="journal article" date="2019" name="Microbiome">
        <title>Annotated bacterial chromosomes from frame-shift-corrected long-read metagenomic data.</title>
        <authorList>
            <person name="Arumugam K."/>
            <person name="Bagci C."/>
            <person name="Bessarab I."/>
            <person name="Beier S."/>
            <person name="Buchfink B."/>
            <person name="Gorska A."/>
            <person name="Qiu G."/>
            <person name="Huson D.H."/>
            <person name="Williams R.B.H."/>
        </authorList>
    </citation>
    <scope>NUCLEOTIDE SEQUENCE [LARGE SCALE GENOMIC DNA]</scope>
    <source>
        <strain evidence="2">SSA1</strain>
    </source>
</reference>
<dbReference type="SUPFAM" id="SSF46689">
    <property type="entry name" value="Homeodomain-like"/>
    <property type="match status" value="1"/>
</dbReference>
<protein>
    <submittedName>
        <fullName evidence="1">Mor transcription activator family protein</fullName>
    </submittedName>
</protein>
<dbReference type="RefSeq" id="WP_273704651.1">
    <property type="nucleotide sequence ID" value="NZ_JDST02000064.1"/>
</dbReference>
<dbReference type="EMBL" id="CP058708">
    <property type="protein sequence ID" value="QLH52026.1"/>
    <property type="molecule type" value="Genomic_DNA"/>
</dbReference>
<accession>A0A080M4I7</accession>
<dbReference type="InterPro" id="IPR009057">
    <property type="entry name" value="Homeodomain-like_sf"/>
</dbReference>
<reference evidence="2" key="3">
    <citation type="submission" date="2020-06" db="EMBL/GenBank/DDBJ databases">
        <authorList>
            <person name="Arumugam K."/>
            <person name="Besarab I."/>
            <person name="Haryono M."/>
            <person name="Bagci C."/>
            <person name="Beier S."/>
            <person name="Buchfink B."/>
            <person name="Gorska A."/>
            <person name="Qiu G."/>
            <person name="Huson D.H."/>
            <person name="Williams R.B."/>
        </authorList>
    </citation>
    <scope>NUCLEOTIDE SEQUENCE</scope>
    <source>
        <strain evidence="2">SSA1</strain>
    </source>
</reference>
<evidence type="ECO:0000313" key="4">
    <source>
        <dbReference type="Proteomes" id="UP000509684"/>
    </source>
</evidence>
<proteinExistence type="predicted"/>
<dbReference type="KEGG" id="acog:HWD57_21295"/>
<dbReference type="AlphaFoldDB" id="A0A080M4I7"/>
<keyword evidence="3" id="KW-1185">Reference proteome</keyword>
<evidence type="ECO:0000313" key="3">
    <source>
        <dbReference type="Proteomes" id="UP000021315"/>
    </source>
</evidence>
<reference evidence="1 3" key="1">
    <citation type="submission" date="2014-02" db="EMBL/GenBank/DDBJ databases">
        <title>Expanding our view of genomic diversity in Candidatus Accumulibacter clades.</title>
        <authorList>
            <person name="Skennerton C.T."/>
            <person name="Barr J.J."/>
            <person name="Slater F.R."/>
            <person name="Bond P.L."/>
            <person name="Tyson G.W."/>
        </authorList>
    </citation>
    <scope>NUCLEOTIDE SEQUENCE [LARGE SCALE GENOMIC DNA]</scope>
    <source>
        <strain evidence="3">SK-02</strain>
    </source>
</reference>
<sequence>MLPRFEDLDPETSNLVESFLPASALEMVRLIGLQAALLLIEHFGGTEVHFIREKETCFPRDFLALAKVIGTEKAAILAREYPEADRMYVPRCLKAMNALRNREIMALADKMIREKSRWKVYIDLARQYGTSTRTIQGILNGKGKRA</sequence>
<gene>
    <name evidence="1" type="ORF">AW06_002870</name>
    <name evidence="2" type="ORF">HWD57_21295</name>
</gene>
<organism evidence="1 3">
    <name type="scientific">Candidatus Accumulibacter cognatus</name>
    <dbReference type="NCBI Taxonomy" id="2954383"/>
    <lineage>
        <taxon>Bacteria</taxon>
        <taxon>Pseudomonadati</taxon>
        <taxon>Pseudomonadota</taxon>
        <taxon>Betaproteobacteria</taxon>
        <taxon>Candidatus Accumulibacter</taxon>
    </lineage>
</organism>
<evidence type="ECO:0000313" key="1">
    <source>
        <dbReference type="EMBL" id="KFB76073.1"/>
    </source>
</evidence>
<accession>A0A7D5ND25</accession>